<protein>
    <submittedName>
        <fullName evidence="2">Uncharacterized protein</fullName>
    </submittedName>
</protein>
<dbReference type="EMBL" id="CAJVRL010000096">
    <property type="protein sequence ID" value="CAG8960109.1"/>
    <property type="molecule type" value="Genomic_DNA"/>
</dbReference>
<feature type="signal peptide" evidence="1">
    <location>
        <begin position="1"/>
        <end position="32"/>
    </location>
</feature>
<dbReference type="AlphaFoldDB" id="A0A9N9PMW5"/>
<evidence type="ECO:0000313" key="2">
    <source>
        <dbReference type="EMBL" id="CAG8960109.1"/>
    </source>
</evidence>
<dbReference type="Proteomes" id="UP000696280">
    <property type="component" value="Unassembled WGS sequence"/>
</dbReference>
<comment type="caution">
    <text evidence="2">The sequence shown here is derived from an EMBL/GenBank/DDBJ whole genome shotgun (WGS) entry which is preliminary data.</text>
</comment>
<accession>A0A9N9PMW5</accession>
<dbReference type="OrthoDB" id="4954273at2759"/>
<sequence>MVQPGMEAAKQIEERPTVLILYLLILLWCAQDKEDGKFDINRKTLGTSRDPDGNPWCGEKKLQIIRCASLT</sequence>
<gene>
    <name evidence="2" type="ORF">HYFRA_00010587</name>
</gene>
<feature type="chain" id="PRO_5040360787" evidence="1">
    <location>
        <begin position="33"/>
        <end position="71"/>
    </location>
</feature>
<keyword evidence="1" id="KW-0732">Signal</keyword>
<reference evidence="2" key="1">
    <citation type="submission" date="2021-07" db="EMBL/GenBank/DDBJ databases">
        <authorList>
            <person name="Durling M."/>
        </authorList>
    </citation>
    <scope>NUCLEOTIDE SEQUENCE</scope>
</reference>
<evidence type="ECO:0000256" key="1">
    <source>
        <dbReference type="SAM" id="SignalP"/>
    </source>
</evidence>
<organism evidence="2 3">
    <name type="scientific">Hymenoscyphus fraxineus</name>
    <dbReference type="NCBI Taxonomy" id="746836"/>
    <lineage>
        <taxon>Eukaryota</taxon>
        <taxon>Fungi</taxon>
        <taxon>Dikarya</taxon>
        <taxon>Ascomycota</taxon>
        <taxon>Pezizomycotina</taxon>
        <taxon>Leotiomycetes</taxon>
        <taxon>Helotiales</taxon>
        <taxon>Helotiaceae</taxon>
        <taxon>Hymenoscyphus</taxon>
    </lineage>
</organism>
<keyword evidence="3" id="KW-1185">Reference proteome</keyword>
<evidence type="ECO:0000313" key="3">
    <source>
        <dbReference type="Proteomes" id="UP000696280"/>
    </source>
</evidence>
<name>A0A9N9PMW5_9HELO</name>
<proteinExistence type="predicted"/>